<dbReference type="KEGG" id="dov:DSCO28_33230"/>
<evidence type="ECO:0000313" key="2">
    <source>
        <dbReference type="Proteomes" id="UP000425960"/>
    </source>
</evidence>
<protein>
    <submittedName>
        <fullName evidence="1">Uncharacterized protein</fullName>
    </submittedName>
</protein>
<dbReference type="RefSeq" id="WP_155323130.1">
    <property type="nucleotide sequence ID" value="NZ_AP021876.1"/>
</dbReference>
<proteinExistence type="predicted"/>
<reference evidence="1 2" key="1">
    <citation type="submission" date="2019-11" db="EMBL/GenBank/DDBJ databases">
        <title>Comparative genomics of hydrocarbon-degrading Desulfosarcina strains.</title>
        <authorList>
            <person name="Watanabe M."/>
            <person name="Kojima H."/>
            <person name="Fukui M."/>
        </authorList>
    </citation>
    <scope>NUCLEOTIDE SEQUENCE [LARGE SCALE GENOMIC DNA]</scope>
    <source>
        <strain evidence="1 2">28bB2T</strain>
    </source>
</reference>
<organism evidence="1 2">
    <name type="scientific">Desulfosarcina ovata subsp. sediminis</name>
    <dbReference type="NCBI Taxonomy" id="885957"/>
    <lineage>
        <taxon>Bacteria</taxon>
        <taxon>Pseudomonadati</taxon>
        <taxon>Thermodesulfobacteriota</taxon>
        <taxon>Desulfobacteria</taxon>
        <taxon>Desulfobacterales</taxon>
        <taxon>Desulfosarcinaceae</taxon>
        <taxon>Desulfosarcina</taxon>
    </lineage>
</organism>
<evidence type="ECO:0000313" key="1">
    <source>
        <dbReference type="EMBL" id="BBO82757.1"/>
    </source>
</evidence>
<dbReference type="AlphaFoldDB" id="A0A5K7ZPT6"/>
<accession>A0A5K7ZPT6</accession>
<gene>
    <name evidence="1" type="ORF">DSCO28_33230</name>
</gene>
<sequence>MERLGIAKIAKDARLPGTIMIPATSYLLSFLALKLLGTERYAHAPDHSFDPGLGLFAGLNVLPKCTAMSTYSYGLDATQVHRLQKAFVQQVYKLGYYDKSVINMDFHTIPHFGDESVFQKNWAGPQ</sequence>
<dbReference type="EMBL" id="AP021876">
    <property type="protein sequence ID" value="BBO82757.1"/>
    <property type="molecule type" value="Genomic_DNA"/>
</dbReference>
<dbReference type="Proteomes" id="UP000425960">
    <property type="component" value="Chromosome"/>
</dbReference>
<name>A0A5K7ZPT6_9BACT</name>